<dbReference type="PANTHER" id="PTHR34504:SF4">
    <property type="entry name" value="ANTITOXIN HICB"/>
    <property type="match status" value="1"/>
</dbReference>
<dbReference type="InterPro" id="IPR049389">
    <property type="entry name" value="TTHA0281-like"/>
</dbReference>
<protein>
    <submittedName>
        <fullName evidence="1">Type II toxin-antitoxin system HicB family antitoxin</fullName>
    </submittedName>
</protein>
<dbReference type="InterPro" id="IPR051404">
    <property type="entry name" value="TA_system_antitoxin"/>
</dbReference>
<proteinExistence type="predicted"/>
<dbReference type="RefSeq" id="WP_413266203.1">
    <property type="nucleotide sequence ID" value="NZ_JBHFNR010000205.1"/>
</dbReference>
<gene>
    <name evidence="1" type="ORF">ACE1CI_27000</name>
</gene>
<dbReference type="PANTHER" id="PTHR34504">
    <property type="entry name" value="ANTITOXIN HICB"/>
    <property type="match status" value="1"/>
</dbReference>
<dbReference type="Gene3D" id="3.30.160.250">
    <property type="match status" value="1"/>
</dbReference>
<evidence type="ECO:0000313" key="2">
    <source>
        <dbReference type="Proteomes" id="UP001576784"/>
    </source>
</evidence>
<dbReference type="InterPro" id="IPR035069">
    <property type="entry name" value="TTHA1013/TTHA0281-like"/>
</dbReference>
<name>A0ABV4XXW3_9CYAN</name>
<keyword evidence="2" id="KW-1185">Reference proteome</keyword>
<dbReference type="SUPFAM" id="SSF143100">
    <property type="entry name" value="TTHA1013/TTHA0281-like"/>
    <property type="match status" value="1"/>
</dbReference>
<dbReference type="Pfam" id="PF21748">
    <property type="entry name" value="UPF0150"/>
    <property type="match status" value="1"/>
</dbReference>
<accession>A0ABV4XXW3</accession>
<evidence type="ECO:0000313" key="1">
    <source>
        <dbReference type="EMBL" id="MFB2896578.1"/>
    </source>
</evidence>
<organism evidence="1 2">
    <name type="scientific">Floridaenema flaviceps BLCC-F50</name>
    <dbReference type="NCBI Taxonomy" id="3153642"/>
    <lineage>
        <taxon>Bacteria</taxon>
        <taxon>Bacillati</taxon>
        <taxon>Cyanobacteriota</taxon>
        <taxon>Cyanophyceae</taxon>
        <taxon>Oscillatoriophycideae</taxon>
        <taxon>Aerosakkonematales</taxon>
        <taxon>Aerosakkonemataceae</taxon>
        <taxon>Floridanema</taxon>
        <taxon>Floridanema flaviceps</taxon>
    </lineage>
</organism>
<comment type="caution">
    <text evidence="1">The sequence shown here is derived from an EMBL/GenBank/DDBJ whole genome shotgun (WGS) entry which is preliminary data.</text>
</comment>
<dbReference type="EMBL" id="JBHFNR010000205">
    <property type="protein sequence ID" value="MFB2896578.1"/>
    <property type="molecule type" value="Genomic_DNA"/>
</dbReference>
<sequence length="59" mass="6758">MKTFTAIIERDPDTKLYVGYVPGFPGAHSQGETLDELQENLREVIEMLLEDENPAFQME</sequence>
<dbReference type="Proteomes" id="UP001576784">
    <property type="component" value="Unassembled WGS sequence"/>
</dbReference>
<reference evidence="1 2" key="1">
    <citation type="submission" date="2024-09" db="EMBL/GenBank/DDBJ databases">
        <title>Floridaenema gen nov. (Aerosakkonemataceae, Aerosakkonematales ord. nov., Cyanobacteria) from benthic tropical and subtropical fresh waters, with the description of four new species.</title>
        <authorList>
            <person name="Moretto J.A."/>
            <person name="Berthold D.E."/>
            <person name="Lefler F.W."/>
            <person name="Huang I.-S."/>
            <person name="Laughinghouse H. IV."/>
        </authorList>
    </citation>
    <scope>NUCLEOTIDE SEQUENCE [LARGE SCALE GENOMIC DNA]</scope>
    <source>
        <strain evidence="1 2">BLCC-F50</strain>
    </source>
</reference>